<accession>A0A1B4V795</accession>
<reference evidence="2 3" key="1">
    <citation type="submission" date="2015-08" db="EMBL/GenBank/DDBJ databases">
        <title>Complete genome sequence of Sulfurifustis variabilis.</title>
        <authorList>
            <person name="Miura A."/>
            <person name="Kojima H."/>
            <person name="Fukui M."/>
        </authorList>
    </citation>
    <scope>NUCLEOTIDE SEQUENCE [LARGE SCALE GENOMIC DNA]</scope>
    <source>
        <strain evidence="3">skN76</strain>
    </source>
</reference>
<dbReference type="PANTHER" id="PTHR43717">
    <property type="entry name" value="ANAEROBIC NITRIC OXIDE REDUCTASE FLAVORUBREDOXIN"/>
    <property type="match status" value="1"/>
</dbReference>
<dbReference type="AlphaFoldDB" id="A0A1B4V795"/>
<dbReference type="Gene3D" id="3.60.15.10">
    <property type="entry name" value="Ribonuclease Z/Hydroxyacylglutathione hydrolase-like"/>
    <property type="match status" value="1"/>
</dbReference>
<evidence type="ECO:0000313" key="2">
    <source>
        <dbReference type="EMBL" id="BAU49400.1"/>
    </source>
</evidence>
<dbReference type="KEGG" id="sva:SVA_2852"/>
<dbReference type="InterPro" id="IPR045761">
    <property type="entry name" value="ODP_dom"/>
</dbReference>
<evidence type="ECO:0000313" key="3">
    <source>
        <dbReference type="Proteomes" id="UP000218899"/>
    </source>
</evidence>
<dbReference type="EMBL" id="AP014936">
    <property type="protein sequence ID" value="BAU49400.1"/>
    <property type="molecule type" value="Genomic_DNA"/>
</dbReference>
<dbReference type="OrthoDB" id="9800607at2"/>
<name>A0A1B4V795_9GAMM</name>
<keyword evidence="3" id="KW-1185">Reference proteome</keyword>
<dbReference type="Proteomes" id="UP000218899">
    <property type="component" value="Chromosome"/>
</dbReference>
<dbReference type="SUPFAM" id="SSF56281">
    <property type="entry name" value="Metallo-hydrolase/oxidoreductase"/>
    <property type="match status" value="1"/>
</dbReference>
<feature type="domain" description="ODP" evidence="1">
    <location>
        <begin position="33"/>
        <end position="176"/>
    </location>
</feature>
<dbReference type="PANTHER" id="PTHR43717:SF1">
    <property type="entry name" value="ANAEROBIC NITRIC OXIDE REDUCTASE FLAVORUBREDOXIN"/>
    <property type="match status" value="1"/>
</dbReference>
<dbReference type="Pfam" id="PF19583">
    <property type="entry name" value="ODP"/>
    <property type="match status" value="1"/>
</dbReference>
<organism evidence="2 3">
    <name type="scientific">Sulfurifustis variabilis</name>
    <dbReference type="NCBI Taxonomy" id="1675686"/>
    <lineage>
        <taxon>Bacteria</taxon>
        <taxon>Pseudomonadati</taxon>
        <taxon>Pseudomonadota</taxon>
        <taxon>Gammaproteobacteria</taxon>
        <taxon>Acidiferrobacterales</taxon>
        <taxon>Acidiferrobacteraceae</taxon>
        <taxon>Sulfurifustis</taxon>
    </lineage>
</organism>
<gene>
    <name evidence="2" type="ORF">SVA_2852</name>
</gene>
<evidence type="ECO:0000259" key="1">
    <source>
        <dbReference type="Pfam" id="PF19583"/>
    </source>
</evidence>
<protein>
    <submittedName>
        <fullName evidence="2">Beta-lactamase</fullName>
    </submittedName>
</protein>
<sequence length="246" mass="26395">MITNTQSGTNVQEIAEGIYRINTPVQLPGGGFNFNQYLIVDDKPLLFHTGPRRMFPLVREAIAAILPPERLAYIGFSHVEADECGALNDLLAAAPDAVPVCSQVAAMVSVNDLADRAPHALGDGETLDLGHHRLRWFDTPHLPHGWEAGLMFDDSTRTLLAGDLFTQGGSGKAALVESDILGPSEAFRRAMDYYAHAPNTGAMLERLAQESPITLACMHGSAWRGNGAALLRALAGSLGQRQDKAA</sequence>
<dbReference type="RefSeq" id="WP_096461809.1">
    <property type="nucleotide sequence ID" value="NZ_AP014936.1"/>
</dbReference>
<proteinExistence type="predicted"/>
<dbReference type="InterPro" id="IPR036866">
    <property type="entry name" value="RibonucZ/Hydroxyglut_hydro"/>
</dbReference>